<organism evidence="2 3">
    <name type="scientific">Klebsormidium nitens</name>
    <name type="common">Green alga</name>
    <name type="synonym">Ulothrix nitens</name>
    <dbReference type="NCBI Taxonomy" id="105231"/>
    <lineage>
        <taxon>Eukaryota</taxon>
        <taxon>Viridiplantae</taxon>
        <taxon>Streptophyta</taxon>
        <taxon>Klebsormidiophyceae</taxon>
        <taxon>Klebsormidiales</taxon>
        <taxon>Klebsormidiaceae</taxon>
        <taxon>Klebsormidium</taxon>
    </lineage>
</organism>
<dbReference type="Pfam" id="PF07727">
    <property type="entry name" value="RVT_2"/>
    <property type="match status" value="1"/>
</dbReference>
<dbReference type="AlphaFoldDB" id="A0A1Y1IW47"/>
<dbReference type="STRING" id="105231.A0A1Y1IW47"/>
<dbReference type="PANTHER" id="PTHR11439">
    <property type="entry name" value="GAG-POL-RELATED RETROTRANSPOSON"/>
    <property type="match status" value="1"/>
</dbReference>
<sequence>MRLKEELRNLEFVASIADAALFTGIVDGERVYLVVRVDDILVAPHGAERIGKVKAHLAERFDVRKLGEATYFLGIQQTRDREARTLKLTQKKPTGELVGRDGLANARARSAMGALARYTVAGPTEAHRRAALGVVPYLAGTAEDGVAFKRSEETLVGYCDADYAGDVDTKRSTTGYVSQMYGAGRAGCSQQWRS</sequence>
<proteinExistence type="predicted"/>
<dbReference type="EMBL" id="DF237979">
    <property type="protein sequence ID" value="GAQ92498.1"/>
    <property type="molecule type" value="Genomic_DNA"/>
</dbReference>
<feature type="domain" description="Reverse transcriptase Ty1/copia-type" evidence="1">
    <location>
        <begin position="3"/>
        <end position="107"/>
    </location>
</feature>
<evidence type="ECO:0000313" key="2">
    <source>
        <dbReference type="EMBL" id="GAQ92498.1"/>
    </source>
</evidence>
<accession>A0A1Y1IW47</accession>
<gene>
    <name evidence="2" type="ORF">KFL_010300020</name>
</gene>
<keyword evidence="3" id="KW-1185">Reference proteome</keyword>
<dbReference type="InterPro" id="IPR013103">
    <property type="entry name" value="RVT_2"/>
</dbReference>
<evidence type="ECO:0000259" key="1">
    <source>
        <dbReference type="Pfam" id="PF07727"/>
    </source>
</evidence>
<name>A0A1Y1IW47_KLENI</name>
<dbReference type="PANTHER" id="PTHR11439:SF483">
    <property type="entry name" value="PEPTIDE SYNTHASE GLIP-LIKE, PUTATIVE (AFU_ORTHOLOGUE AFUA_3G12920)-RELATED"/>
    <property type="match status" value="1"/>
</dbReference>
<dbReference type="OrthoDB" id="1645289at2759"/>
<protein>
    <recommendedName>
        <fullName evidence="1">Reverse transcriptase Ty1/copia-type domain-containing protein</fullName>
    </recommendedName>
</protein>
<dbReference type="OMA" id="PMSASCK"/>
<evidence type="ECO:0000313" key="3">
    <source>
        <dbReference type="Proteomes" id="UP000054558"/>
    </source>
</evidence>
<dbReference type="Proteomes" id="UP000054558">
    <property type="component" value="Unassembled WGS sequence"/>
</dbReference>
<reference evidence="2 3" key="1">
    <citation type="journal article" date="2014" name="Nat. Commun.">
        <title>Klebsormidium flaccidum genome reveals primary factors for plant terrestrial adaptation.</title>
        <authorList>
            <person name="Hori K."/>
            <person name="Maruyama F."/>
            <person name="Fujisawa T."/>
            <person name="Togashi T."/>
            <person name="Yamamoto N."/>
            <person name="Seo M."/>
            <person name="Sato S."/>
            <person name="Yamada T."/>
            <person name="Mori H."/>
            <person name="Tajima N."/>
            <person name="Moriyama T."/>
            <person name="Ikeuchi M."/>
            <person name="Watanabe M."/>
            <person name="Wada H."/>
            <person name="Kobayashi K."/>
            <person name="Saito M."/>
            <person name="Masuda T."/>
            <person name="Sasaki-Sekimoto Y."/>
            <person name="Mashiguchi K."/>
            <person name="Awai K."/>
            <person name="Shimojima M."/>
            <person name="Masuda S."/>
            <person name="Iwai M."/>
            <person name="Nobusawa T."/>
            <person name="Narise T."/>
            <person name="Kondo S."/>
            <person name="Saito H."/>
            <person name="Sato R."/>
            <person name="Murakawa M."/>
            <person name="Ihara Y."/>
            <person name="Oshima-Yamada Y."/>
            <person name="Ohtaka K."/>
            <person name="Satoh M."/>
            <person name="Sonobe K."/>
            <person name="Ishii M."/>
            <person name="Ohtani R."/>
            <person name="Kanamori-Sato M."/>
            <person name="Honoki R."/>
            <person name="Miyazaki D."/>
            <person name="Mochizuki H."/>
            <person name="Umetsu J."/>
            <person name="Higashi K."/>
            <person name="Shibata D."/>
            <person name="Kamiya Y."/>
            <person name="Sato N."/>
            <person name="Nakamura Y."/>
            <person name="Tabata S."/>
            <person name="Ida S."/>
            <person name="Kurokawa K."/>
            <person name="Ohta H."/>
        </authorList>
    </citation>
    <scope>NUCLEOTIDE SEQUENCE [LARGE SCALE GENOMIC DNA]</scope>
    <source>
        <strain evidence="2 3">NIES-2285</strain>
    </source>
</reference>